<dbReference type="PANTHER" id="PTHR38790">
    <property type="entry name" value="2EXR DOMAIN-CONTAINING PROTEIN-RELATED"/>
    <property type="match status" value="1"/>
</dbReference>
<keyword evidence="3" id="KW-1185">Reference proteome</keyword>
<evidence type="ECO:0000313" key="2">
    <source>
        <dbReference type="EMBL" id="KAK8032809.1"/>
    </source>
</evidence>
<evidence type="ECO:0000313" key="3">
    <source>
        <dbReference type="Proteomes" id="UP001396898"/>
    </source>
</evidence>
<feature type="domain" description="DUF7730" evidence="1">
    <location>
        <begin position="82"/>
        <end position="246"/>
    </location>
</feature>
<name>A0ABR1SGD6_9PEZI</name>
<protein>
    <recommendedName>
        <fullName evidence="1">DUF7730 domain-containing protein</fullName>
    </recommendedName>
</protein>
<dbReference type="InterPro" id="IPR056632">
    <property type="entry name" value="DUF7730"/>
</dbReference>
<comment type="caution">
    <text evidence="2">The sequence shown here is derived from an EMBL/GenBank/DDBJ whole genome shotgun (WGS) entry which is preliminary data.</text>
</comment>
<evidence type="ECO:0000259" key="1">
    <source>
        <dbReference type="Pfam" id="PF24864"/>
    </source>
</evidence>
<dbReference type="EMBL" id="JAQQWI010000006">
    <property type="protein sequence ID" value="KAK8032809.1"/>
    <property type="molecule type" value="Genomic_DNA"/>
</dbReference>
<gene>
    <name evidence="2" type="ORF">PG991_002207</name>
</gene>
<dbReference type="Pfam" id="PF24864">
    <property type="entry name" value="DUF7730"/>
    <property type="match status" value="1"/>
</dbReference>
<dbReference type="Proteomes" id="UP001396898">
    <property type="component" value="Unassembled WGS sequence"/>
</dbReference>
<accession>A0ABR1SGD6</accession>
<proteinExistence type="predicted"/>
<reference evidence="2 3" key="1">
    <citation type="submission" date="2023-01" db="EMBL/GenBank/DDBJ databases">
        <title>Analysis of 21 Apiospora genomes using comparative genomics revels a genus with tremendous synthesis potential of carbohydrate active enzymes and secondary metabolites.</title>
        <authorList>
            <person name="Sorensen T."/>
        </authorList>
    </citation>
    <scope>NUCLEOTIDE SEQUENCE [LARGE SCALE GENOMIC DNA]</scope>
    <source>
        <strain evidence="2 3">CBS 20057</strain>
    </source>
</reference>
<dbReference type="PANTHER" id="PTHR38790:SF4">
    <property type="entry name" value="2EXR DOMAIN-CONTAINING PROTEIN"/>
    <property type="match status" value="1"/>
</dbReference>
<organism evidence="2 3">
    <name type="scientific">Apiospora marii</name>
    <dbReference type="NCBI Taxonomy" id="335849"/>
    <lineage>
        <taxon>Eukaryota</taxon>
        <taxon>Fungi</taxon>
        <taxon>Dikarya</taxon>
        <taxon>Ascomycota</taxon>
        <taxon>Pezizomycotina</taxon>
        <taxon>Sordariomycetes</taxon>
        <taxon>Xylariomycetidae</taxon>
        <taxon>Amphisphaeriales</taxon>
        <taxon>Apiosporaceae</taxon>
        <taxon>Apiospora</taxon>
    </lineage>
</organism>
<sequence length="354" mass="41354">MTVHANGWKEALWLWPAKCCCYSIYYPLRGLYLCAKHAKRTPGKVRLAWRQHRLRSRKIPKRGPIAQKQQQTKCTVDASSPASFLHLPLELRLAIYELALGEPCLVEPHLGRPEWHPRPCHWRPCQRIRDEGEEPGEDELRTVLDVRVFGLLYARNYRRRPDGSWERLSRYRVSWDWFVPPSYAKLMRTCHAVYDDLLHRLYAENTISLVGAEMVRYFGRNASPEGLGLVRFLHIALAISYHGWESPEEKKAFERAIQNLQMLFPSLEQLDLDVTVVGAHPAKPEEFWEWLCKDVLERHLANLEKFRLRVTGFAPGTRSPCLPRPRPWYERLLTWNGHDYEELKAAVCKPSPGN</sequence>